<accession>A0AAD9D8P4</accession>
<evidence type="ECO:0000259" key="1">
    <source>
        <dbReference type="Pfam" id="PF12706"/>
    </source>
</evidence>
<dbReference type="Pfam" id="PF12706">
    <property type="entry name" value="Lactamase_B_2"/>
    <property type="match status" value="1"/>
</dbReference>
<dbReference type="PANTHER" id="PTHR42663:SF6">
    <property type="entry name" value="HYDROLASE C777.06C-RELATED"/>
    <property type="match status" value="1"/>
</dbReference>
<dbReference type="PANTHER" id="PTHR42663">
    <property type="entry name" value="HYDROLASE C777.06C-RELATED-RELATED"/>
    <property type="match status" value="1"/>
</dbReference>
<dbReference type="InterPro" id="IPR001279">
    <property type="entry name" value="Metallo-B-lactamas"/>
</dbReference>
<comment type="caution">
    <text evidence="2">The sequence shown here is derived from an EMBL/GenBank/DDBJ whole genome shotgun (WGS) entry which is preliminary data.</text>
</comment>
<dbReference type="SUPFAM" id="SSF56281">
    <property type="entry name" value="Metallo-hydrolase/oxidoreductase"/>
    <property type="match status" value="1"/>
</dbReference>
<dbReference type="EMBL" id="JATAAI010000028">
    <property type="protein sequence ID" value="KAK1736798.1"/>
    <property type="molecule type" value="Genomic_DNA"/>
</dbReference>
<evidence type="ECO:0000313" key="3">
    <source>
        <dbReference type="Proteomes" id="UP001224775"/>
    </source>
</evidence>
<protein>
    <submittedName>
        <fullName evidence="2">MBL-fold metallo-hydrolase superfamily protein</fullName>
    </submittedName>
</protein>
<dbReference type="AlphaFoldDB" id="A0AAD9D8P4"/>
<proteinExistence type="predicted"/>
<sequence length="431" mass="47971">HNIYWLRLAGIVANNTSLHHFSRRQFIHNIKMQHHRQSAALAVASCSLLYNKSGHRPSSLSASCDSSPQKVKPGLLFLGTGSSTGCPKPNCALLFNAGKNSVPPLHNNSNEYMEKMKNSCRVSSLATAGDPSNNKNYRGNPSVMIVHRNNDAIDGQEASSDASNETRTVLIDAGKTFTENALRWMPRHGLTSIDSVVLSHEHMDAMAGLDDLRGFQMQPTRNAMTGLPEQSPLSVFLSATCIEALKTQLFYLFPKEESTESLVAGEKTCLDGSKIHRHVSKLDWRVVQNFKPFNAAGLEMIPLPVMHGEDLVCNGYAFSVADGEQRMNVVYLSDISRMLPETEEFILEKLPPIDVLVVDSLNWDRSNKTHFSFKDALTLIRRLKPKRTFLVGMSCDQFLPHDEANEELKHLDVKVELAYDGLFLPADAHDK</sequence>
<gene>
    <name evidence="2" type="ORF">QTG54_012820</name>
</gene>
<feature type="domain" description="Metallo-beta-lactamase" evidence="1">
    <location>
        <begin position="167"/>
        <end position="391"/>
    </location>
</feature>
<evidence type="ECO:0000313" key="2">
    <source>
        <dbReference type="EMBL" id="KAK1736798.1"/>
    </source>
</evidence>
<feature type="non-terminal residue" evidence="2">
    <location>
        <position position="1"/>
    </location>
</feature>
<organism evidence="2 3">
    <name type="scientific">Skeletonema marinoi</name>
    <dbReference type="NCBI Taxonomy" id="267567"/>
    <lineage>
        <taxon>Eukaryota</taxon>
        <taxon>Sar</taxon>
        <taxon>Stramenopiles</taxon>
        <taxon>Ochrophyta</taxon>
        <taxon>Bacillariophyta</taxon>
        <taxon>Coscinodiscophyceae</taxon>
        <taxon>Thalassiosirophycidae</taxon>
        <taxon>Thalassiosirales</taxon>
        <taxon>Skeletonemataceae</taxon>
        <taxon>Skeletonema</taxon>
        <taxon>Skeletonema marinoi-dohrnii complex</taxon>
    </lineage>
</organism>
<dbReference type="InterPro" id="IPR036866">
    <property type="entry name" value="RibonucZ/Hydroxyglut_hydro"/>
</dbReference>
<dbReference type="Gene3D" id="3.60.15.10">
    <property type="entry name" value="Ribonuclease Z/Hydroxyacylglutathione hydrolase-like"/>
    <property type="match status" value="1"/>
</dbReference>
<dbReference type="CDD" id="cd16279">
    <property type="entry name" value="metallo-hydrolase-like_MBL-fold"/>
    <property type="match status" value="1"/>
</dbReference>
<name>A0AAD9D8P4_9STRA</name>
<reference evidence="2" key="1">
    <citation type="submission" date="2023-06" db="EMBL/GenBank/DDBJ databases">
        <title>Survivors Of The Sea: Transcriptome response of Skeletonema marinoi to long-term dormancy.</title>
        <authorList>
            <person name="Pinder M.I.M."/>
            <person name="Kourtchenko O."/>
            <person name="Robertson E.K."/>
            <person name="Larsson T."/>
            <person name="Maumus F."/>
            <person name="Osuna-Cruz C.M."/>
            <person name="Vancaester E."/>
            <person name="Stenow R."/>
            <person name="Vandepoele K."/>
            <person name="Ploug H."/>
            <person name="Bruchert V."/>
            <person name="Godhe A."/>
            <person name="Topel M."/>
        </authorList>
    </citation>
    <scope>NUCLEOTIDE SEQUENCE</scope>
    <source>
        <strain evidence="2">R05AC</strain>
    </source>
</reference>
<dbReference type="Proteomes" id="UP001224775">
    <property type="component" value="Unassembled WGS sequence"/>
</dbReference>
<keyword evidence="3" id="KW-1185">Reference proteome</keyword>